<dbReference type="Proteomes" id="UP000515908">
    <property type="component" value="Chromosome 04"/>
</dbReference>
<evidence type="ECO:0000313" key="7">
    <source>
        <dbReference type="EMBL" id="CAD2215101.1"/>
    </source>
</evidence>
<feature type="transmembrane region" description="Helical" evidence="5">
    <location>
        <begin position="161"/>
        <end position="179"/>
    </location>
</feature>
<feature type="transmembrane region" description="Helical" evidence="5">
    <location>
        <begin position="245"/>
        <end position="268"/>
    </location>
</feature>
<feature type="transmembrane region" description="Helical" evidence="5">
    <location>
        <begin position="274"/>
        <end position="294"/>
    </location>
</feature>
<reference evidence="7 8" key="1">
    <citation type="submission" date="2020-08" db="EMBL/GenBank/DDBJ databases">
        <authorList>
            <person name="Newling K."/>
            <person name="Davey J."/>
            <person name="Forrester S."/>
        </authorList>
    </citation>
    <scope>NUCLEOTIDE SEQUENCE [LARGE SCALE GENOMIC DNA]</scope>
    <source>
        <strain evidence="8">Crithidia deanei Carvalho (ATCC PRA-265)</strain>
    </source>
</reference>
<feature type="transmembrane region" description="Helical" evidence="5">
    <location>
        <begin position="356"/>
        <end position="377"/>
    </location>
</feature>
<proteinExistence type="predicted"/>
<keyword evidence="3 5" id="KW-1133">Transmembrane helix</keyword>
<dbReference type="Pfam" id="PF06813">
    <property type="entry name" value="Nodulin-like"/>
    <property type="match status" value="1"/>
</dbReference>
<dbReference type="InterPro" id="IPR036259">
    <property type="entry name" value="MFS_trans_sf"/>
</dbReference>
<dbReference type="GO" id="GO:0016020">
    <property type="term" value="C:membrane"/>
    <property type="evidence" value="ECO:0007669"/>
    <property type="project" value="UniProtKB-SubCell"/>
</dbReference>
<evidence type="ECO:0000256" key="5">
    <source>
        <dbReference type="SAM" id="Phobius"/>
    </source>
</evidence>
<dbReference type="EMBL" id="LR877148">
    <property type="protein sequence ID" value="CAD2215101.1"/>
    <property type="molecule type" value="Genomic_DNA"/>
</dbReference>
<organism evidence="7 8">
    <name type="scientific">Angomonas deanei</name>
    <dbReference type="NCBI Taxonomy" id="59799"/>
    <lineage>
        <taxon>Eukaryota</taxon>
        <taxon>Discoba</taxon>
        <taxon>Euglenozoa</taxon>
        <taxon>Kinetoplastea</taxon>
        <taxon>Metakinetoplastina</taxon>
        <taxon>Trypanosomatida</taxon>
        <taxon>Trypanosomatidae</taxon>
        <taxon>Strigomonadinae</taxon>
        <taxon>Angomonas</taxon>
    </lineage>
</organism>
<feature type="transmembrane region" description="Helical" evidence="5">
    <location>
        <begin position="459"/>
        <end position="480"/>
    </location>
</feature>
<feature type="transmembrane region" description="Helical" evidence="5">
    <location>
        <begin position="397"/>
        <end position="420"/>
    </location>
</feature>
<dbReference type="Gene3D" id="1.20.1250.20">
    <property type="entry name" value="MFS general substrate transporter like domains"/>
    <property type="match status" value="1"/>
</dbReference>
<accession>A0A7G2C7T7</accession>
<feature type="transmembrane region" description="Helical" evidence="5">
    <location>
        <begin position="185"/>
        <end position="204"/>
    </location>
</feature>
<evidence type="ECO:0000256" key="3">
    <source>
        <dbReference type="ARBA" id="ARBA00022989"/>
    </source>
</evidence>
<dbReference type="SUPFAM" id="SSF103473">
    <property type="entry name" value="MFS general substrate transporter"/>
    <property type="match status" value="1"/>
</dbReference>
<keyword evidence="8" id="KW-1185">Reference proteome</keyword>
<dbReference type="PANTHER" id="PTHR21576:SF157">
    <property type="entry name" value="NODULIN-LIKE DOMAIN-CONTAINING PROTEIN"/>
    <property type="match status" value="1"/>
</dbReference>
<sequence length="604" mass="67157">MQTEEKVELEVLSVDNLKPIVEWKRFAILCVGCFGLIAASFGYAYNLISGDLQKILKLSSKELTAISTCGFVFQYLSLPYAFIYDYLGPVPVACLAIFYYALGALLMALTTAETIKGSVVRLCVFNAINNHGMMLYDMSGCVTVLSHFPTMRGLTGCLLKSYVGLGSSIVGTIQLAFFADRIDHFFYFLMAYAIVAGGLIICFTRLPPYHLTGYEVKRLSPEEKRAREATIAVYLRTRPPMGRFAYGYAIILLLIVYLPTQSCVVAYKELGKEYKIAFAVVTIIITLCNVFIFFPSPLALFRGRRNVQDESAASVGGVEPVQEDEGSALENKPVETDVDYIAPQYKTSFLRNLLTLRLWCIAWTLFCLTGAEITIILNASYVYGAIDRNPVEPSMRTLLSTLNGVGSAIGRLIMAGFEHLTQHRPVEKRIPITWAPFIPIGLMVICMILFLTLPAGPLPIAYVLCALANGAQAAQTLLVARTIFARDAAKHYNFCFLATLSAGIVCLPFLYGEWYYQMSLKTGGYNGYCFGRECVMMPFLVLLGLVVTSVASATYVTLDYTHFCKRALAERRRLRHEDEERVDGDVDDEMLVEQFGDLPKKEAP</sequence>
<feature type="transmembrane region" description="Helical" evidence="5">
    <location>
        <begin position="432"/>
        <end position="453"/>
    </location>
</feature>
<feature type="transmembrane region" description="Helical" evidence="5">
    <location>
        <begin position="90"/>
        <end position="112"/>
    </location>
</feature>
<protein>
    <submittedName>
        <fullName evidence="7">Nodulin-like, putative</fullName>
    </submittedName>
</protein>
<feature type="transmembrane region" description="Helical" evidence="5">
    <location>
        <begin position="492"/>
        <end position="516"/>
    </location>
</feature>
<gene>
    <name evidence="7" type="ORF">ADEAN_000255400</name>
</gene>
<dbReference type="PANTHER" id="PTHR21576">
    <property type="entry name" value="UNCHARACTERIZED NODULIN-LIKE PROTEIN"/>
    <property type="match status" value="1"/>
</dbReference>
<feature type="transmembrane region" description="Helical" evidence="5">
    <location>
        <begin position="26"/>
        <end position="45"/>
    </location>
</feature>
<dbReference type="InterPro" id="IPR010658">
    <property type="entry name" value="Nodulin-like"/>
</dbReference>
<evidence type="ECO:0000313" key="8">
    <source>
        <dbReference type="Proteomes" id="UP000515908"/>
    </source>
</evidence>
<keyword evidence="2 5" id="KW-0812">Transmembrane</keyword>
<comment type="subcellular location">
    <subcellularLocation>
        <location evidence="1">Membrane</location>
        <topology evidence="1">Multi-pass membrane protein</topology>
    </subcellularLocation>
</comment>
<evidence type="ECO:0000256" key="2">
    <source>
        <dbReference type="ARBA" id="ARBA00022692"/>
    </source>
</evidence>
<dbReference type="VEuPathDB" id="TriTrypDB:ADEAN_000255400"/>
<name>A0A7G2C7T7_9TRYP</name>
<evidence type="ECO:0000256" key="1">
    <source>
        <dbReference type="ARBA" id="ARBA00004141"/>
    </source>
</evidence>
<evidence type="ECO:0000259" key="6">
    <source>
        <dbReference type="Pfam" id="PF06813"/>
    </source>
</evidence>
<keyword evidence="4 5" id="KW-0472">Membrane</keyword>
<feature type="domain" description="Nodulin-like" evidence="6">
    <location>
        <begin position="39"/>
        <end position="288"/>
    </location>
</feature>
<feature type="transmembrane region" description="Helical" evidence="5">
    <location>
        <begin position="65"/>
        <end position="84"/>
    </location>
</feature>
<dbReference type="OrthoDB" id="251148at2759"/>
<evidence type="ECO:0000256" key="4">
    <source>
        <dbReference type="ARBA" id="ARBA00023136"/>
    </source>
</evidence>
<feature type="transmembrane region" description="Helical" evidence="5">
    <location>
        <begin position="536"/>
        <end position="558"/>
    </location>
</feature>
<dbReference type="AlphaFoldDB" id="A0A7G2C7T7"/>